<dbReference type="PANTHER" id="PTHR42714">
    <property type="entry name" value="TRNA MODIFICATION GTPASE GTPBP3"/>
    <property type="match status" value="1"/>
</dbReference>
<dbReference type="InterPro" id="IPR006073">
    <property type="entry name" value="GTP-bd"/>
</dbReference>
<evidence type="ECO:0000313" key="4">
    <source>
        <dbReference type="Proteomes" id="UP000287022"/>
    </source>
</evidence>
<reference evidence="4" key="1">
    <citation type="journal article" date="2018" name="Front. Microbiol.">
        <title>Genome-Based Analysis Reveals the Taxonomy and Diversity of the Family Idiomarinaceae.</title>
        <authorList>
            <person name="Liu Y."/>
            <person name="Lai Q."/>
            <person name="Shao Z."/>
        </authorList>
    </citation>
    <scope>NUCLEOTIDE SEQUENCE [LARGE SCALE GENOMIC DNA]</scope>
    <source>
        <strain evidence="4">c121</strain>
    </source>
</reference>
<protein>
    <submittedName>
        <fullName evidence="3">DUF3482 domain-containing protein</fullName>
    </submittedName>
</protein>
<dbReference type="InterPro" id="IPR021871">
    <property type="entry name" value="DUF3482"/>
</dbReference>
<evidence type="ECO:0000259" key="2">
    <source>
        <dbReference type="Pfam" id="PF01926"/>
    </source>
</evidence>
<organism evidence="3 4">
    <name type="scientific">Pseudidiomarina sediminum</name>
    <dbReference type="NCBI Taxonomy" id="431675"/>
    <lineage>
        <taxon>Bacteria</taxon>
        <taxon>Pseudomonadati</taxon>
        <taxon>Pseudomonadota</taxon>
        <taxon>Gammaproteobacteria</taxon>
        <taxon>Alteromonadales</taxon>
        <taxon>Idiomarinaceae</taxon>
        <taxon>Pseudidiomarina</taxon>
    </lineage>
</organism>
<dbReference type="AlphaFoldDB" id="A0A432Z7L8"/>
<dbReference type="GO" id="GO:0005525">
    <property type="term" value="F:GTP binding"/>
    <property type="evidence" value="ECO:0007669"/>
    <property type="project" value="InterPro"/>
</dbReference>
<dbReference type="Gene3D" id="3.40.50.300">
    <property type="entry name" value="P-loop containing nucleotide triphosphate hydrolases"/>
    <property type="match status" value="1"/>
</dbReference>
<dbReference type="Pfam" id="PF11981">
    <property type="entry name" value="DUF3482"/>
    <property type="match status" value="1"/>
</dbReference>
<dbReference type="RefSeq" id="WP_051207200.1">
    <property type="nucleotide sequence ID" value="NZ_PIQE01000001.1"/>
</dbReference>
<name>A0A432Z7L8_9GAMM</name>
<evidence type="ECO:0000313" key="3">
    <source>
        <dbReference type="EMBL" id="RUO73877.1"/>
    </source>
</evidence>
<feature type="coiled-coil region" evidence="1">
    <location>
        <begin position="196"/>
        <end position="223"/>
    </location>
</feature>
<dbReference type="EMBL" id="PIQE01000001">
    <property type="protein sequence ID" value="RUO73877.1"/>
    <property type="molecule type" value="Genomic_DNA"/>
</dbReference>
<accession>A0A432Z7L8</accession>
<dbReference type="Pfam" id="PF01926">
    <property type="entry name" value="MMR_HSR1"/>
    <property type="match status" value="1"/>
</dbReference>
<dbReference type="GO" id="GO:0002098">
    <property type="term" value="P:tRNA wobble uridine modification"/>
    <property type="evidence" value="ECO:0007669"/>
    <property type="project" value="TreeGrafter"/>
</dbReference>
<keyword evidence="4" id="KW-1185">Reference proteome</keyword>
<evidence type="ECO:0000256" key="1">
    <source>
        <dbReference type="SAM" id="Coils"/>
    </source>
</evidence>
<dbReference type="Proteomes" id="UP000287022">
    <property type="component" value="Unassembled WGS sequence"/>
</dbReference>
<dbReference type="PANTHER" id="PTHR42714:SF7">
    <property type="entry name" value="G DOMAIN-CONTAINING PROTEIN"/>
    <property type="match status" value="1"/>
</dbReference>
<dbReference type="InterPro" id="IPR027417">
    <property type="entry name" value="P-loop_NTPase"/>
</dbReference>
<proteinExistence type="predicted"/>
<dbReference type="GO" id="GO:0030488">
    <property type="term" value="P:tRNA methylation"/>
    <property type="evidence" value="ECO:0007669"/>
    <property type="project" value="TreeGrafter"/>
</dbReference>
<gene>
    <name evidence="3" type="ORF">CWI80_00470</name>
</gene>
<feature type="domain" description="G" evidence="2">
    <location>
        <begin position="11"/>
        <end position="154"/>
    </location>
</feature>
<dbReference type="SUPFAM" id="SSF52540">
    <property type="entry name" value="P-loop containing nucleoside triphosphate hydrolases"/>
    <property type="match status" value="1"/>
</dbReference>
<dbReference type="GO" id="GO:0005829">
    <property type="term" value="C:cytosol"/>
    <property type="evidence" value="ECO:0007669"/>
    <property type="project" value="TreeGrafter"/>
</dbReference>
<comment type="caution">
    <text evidence="3">The sequence shown here is derived from an EMBL/GenBank/DDBJ whole genome shotgun (WGS) entry which is preliminary data.</text>
</comment>
<sequence>MTEQTSAIVQLAVVGHTNAGKTSLLRTLLYTREFGEVATRPSTTRSVVAQGVWVEGRQLFSFYDTPGLESGSELFAELEQQQEQYRHDGPAQIRAFLQSPAADAYYAQEAKVLRQLLQSDAAFYVIDSRDPVLPKYQDELHILARCGRPLLPVLNFTASANNRVEEWRSALAKLGLHVVVAFDSVAPPEGGERYLLQSLATVLPSAEREIQQLISQREQERQQRVAQSLTVIAELLMDVAAQHASIASDASEAQQCRAVETFQQQIRAREQHATHAILARFAFLPEDALFDHLDAAAGRWQDDLFDQATLKAWGKDTGFGVGAGAAAGAGVDVLVGGLSLGLGTALGAAAGGLYQSWRHLGRKLQERIQGQRVLHIDAVALVTIAARQLYLVQQLSQRGHAATTAVNISEQHRFSKAQAQQLEKHLQPLLTRAPDPDRNAIRRDLEHLLTQLLAAPA</sequence>
<keyword evidence="1" id="KW-0175">Coiled coil</keyword>
<dbReference type="STRING" id="1122124.GCA_000423165_01302"/>